<name>A0A369T7S7_9PROT</name>
<dbReference type="Proteomes" id="UP000253941">
    <property type="component" value="Unassembled WGS sequence"/>
</dbReference>
<protein>
    <submittedName>
        <fullName evidence="2">HD domain-containing protein</fullName>
    </submittedName>
</protein>
<dbReference type="SUPFAM" id="SSF109604">
    <property type="entry name" value="HD-domain/PDEase-like"/>
    <property type="match status" value="1"/>
</dbReference>
<organism evidence="2 3">
    <name type="scientific">Ferruginivarius sediminum</name>
    <dbReference type="NCBI Taxonomy" id="2661937"/>
    <lineage>
        <taxon>Bacteria</taxon>
        <taxon>Pseudomonadati</taxon>
        <taxon>Pseudomonadota</taxon>
        <taxon>Alphaproteobacteria</taxon>
        <taxon>Rhodospirillales</taxon>
        <taxon>Rhodospirillaceae</taxon>
        <taxon>Ferruginivarius</taxon>
    </lineage>
</organism>
<reference evidence="2 3" key="1">
    <citation type="submission" date="2018-07" db="EMBL/GenBank/DDBJ databases">
        <title>Venubactetium sediminum gen. nov., sp. nov., isolated from a marine solar saltern.</title>
        <authorList>
            <person name="Wang S."/>
        </authorList>
    </citation>
    <scope>NUCLEOTIDE SEQUENCE [LARGE SCALE GENOMIC DNA]</scope>
    <source>
        <strain evidence="2 3">WD2A32</strain>
    </source>
</reference>
<keyword evidence="3" id="KW-1185">Reference proteome</keyword>
<dbReference type="AlphaFoldDB" id="A0A369T7S7"/>
<dbReference type="Pfam" id="PF13487">
    <property type="entry name" value="HD_5"/>
    <property type="match status" value="1"/>
</dbReference>
<proteinExistence type="predicted"/>
<dbReference type="GO" id="GO:0008081">
    <property type="term" value="F:phosphoric diester hydrolase activity"/>
    <property type="evidence" value="ECO:0007669"/>
    <property type="project" value="UniProtKB-ARBA"/>
</dbReference>
<evidence type="ECO:0000313" key="3">
    <source>
        <dbReference type="Proteomes" id="UP000253941"/>
    </source>
</evidence>
<dbReference type="SUPFAM" id="SSF52172">
    <property type="entry name" value="CheY-like"/>
    <property type="match status" value="1"/>
</dbReference>
<dbReference type="PANTHER" id="PTHR45228:SF8">
    <property type="entry name" value="TWO-COMPONENT RESPONSE REGULATOR-RELATED"/>
    <property type="match status" value="1"/>
</dbReference>
<dbReference type="SMART" id="SM00471">
    <property type="entry name" value="HDc"/>
    <property type="match status" value="1"/>
</dbReference>
<dbReference type="PROSITE" id="PS51832">
    <property type="entry name" value="HD_GYP"/>
    <property type="match status" value="1"/>
</dbReference>
<evidence type="ECO:0000313" key="2">
    <source>
        <dbReference type="EMBL" id="RDD61360.1"/>
    </source>
</evidence>
<dbReference type="Gene3D" id="1.10.3210.10">
    <property type="entry name" value="Hypothetical protein af1432"/>
    <property type="match status" value="1"/>
</dbReference>
<accession>A0A369T7S7</accession>
<feature type="domain" description="HD-GYP" evidence="1">
    <location>
        <begin position="152"/>
        <end position="353"/>
    </location>
</feature>
<evidence type="ECO:0000259" key="1">
    <source>
        <dbReference type="PROSITE" id="PS51832"/>
    </source>
</evidence>
<dbReference type="PANTHER" id="PTHR45228">
    <property type="entry name" value="CYCLIC DI-GMP PHOSPHODIESTERASE TM_0186-RELATED"/>
    <property type="match status" value="1"/>
</dbReference>
<dbReference type="InterPro" id="IPR003607">
    <property type="entry name" value="HD/PDEase_dom"/>
</dbReference>
<comment type="caution">
    <text evidence="2">The sequence shown here is derived from an EMBL/GenBank/DDBJ whole genome shotgun (WGS) entry which is preliminary data.</text>
</comment>
<dbReference type="CDD" id="cd00077">
    <property type="entry name" value="HDc"/>
    <property type="match status" value="1"/>
</dbReference>
<sequence>MFRAVAMPDILLMINSDANRRLLENHLADDHDTDRLAPDKRVAGRYDIVVTDLRNLKERQDELASWREDQSPLVAPVLLLVSMKERERLPVQVWEQVDDVATMPIGKDVLTARLGNLLQRRRLSEMQQRYAHSIEIFNESLQEQVETKTRQLNDNLTETVLILTRAGESRDHETGEHINRISEYTKHLANALGMGEDFVDTIAHASPMHDIGKIGIPDHILLKAGPLSPEEWAVMKRHTIIGEQILSGGQSNYLVMGAKIARSHHERWDGSGYPDGLSGSDIPLPARIMSLCDVYDALRSRRPYKDGFDHATAVELITKGDGRTRPEHFDPAILGAFERIADDFADIFDGYKHNGPSRTGLDAEQQAHAFQSRFSSHIDGREPD</sequence>
<dbReference type="InterPro" id="IPR052020">
    <property type="entry name" value="Cyclic_di-GMP/3'3'-cGAMP_PDE"/>
</dbReference>
<dbReference type="InterPro" id="IPR037522">
    <property type="entry name" value="HD_GYP_dom"/>
</dbReference>
<gene>
    <name evidence="2" type="ORF">DRB17_12820</name>
</gene>
<dbReference type="InterPro" id="IPR011006">
    <property type="entry name" value="CheY-like_superfamily"/>
</dbReference>
<dbReference type="EMBL" id="QPMH01000012">
    <property type="protein sequence ID" value="RDD61360.1"/>
    <property type="molecule type" value="Genomic_DNA"/>
</dbReference>